<accession>A0A0H2RJ45</accession>
<dbReference type="InterPro" id="IPR000261">
    <property type="entry name" value="EH_dom"/>
</dbReference>
<feature type="region of interest" description="Disordered" evidence="1">
    <location>
        <begin position="400"/>
        <end position="446"/>
    </location>
</feature>
<dbReference type="InterPro" id="IPR011992">
    <property type="entry name" value="EF-hand-dom_pair"/>
</dbReference>
<dbReference type="InterPro" id="IPR015940">
    <property type="entry name" value="UBA"/>
</dbReference>
<dbReference type="PANTHER" id="PTHR11216">
    <property type="entry name" value="EH DOMAIN"/>
    <property type="match status" value="1"/>
</dbReference>
<dbReference type="GO" id="GO:0016197">
    <property type="term" value="P:endosomal transport"/>
    <property type="evidence" value="ECO:0007669"/>
    <property type="project" value="TreeGrafter"/>
</dbReference>
<feature type="region of interest" description="Disordered" evidence="1">
    <location>
        <begin position="213"/>
        <end position="235"/>
    </location>
</feature>
<feature type="compositionally biased region" description="Polar residues" evidence="1">
    <location>
        <begin position="1102"/>
        <end position="1135"/>
    </location>
</feature>
<dbReference type="Gene3D" id="1.10.238.10">
    <property type="entry name" value="EF-hand"/>
    <property type="match status" value="3"/>
</dbReference>
<dbReference type="EMBL" id="KQ085987">
    <property type="protein sequence ID" value="KLO12010.1"/>
    <property type="molecule type" value="Genomic_DNA"/>
</dbReference>
<feature type="compositionally biased region" description="Polar residues" evidence="1">
    <location>
        <begin position="224"/>
        <end position="235"/>
    </location>
</feature>
<dbReference type="InterPro" id="IPR009060">
    <property type="entry name" value="UBA-like_sf"/>
</dbReference>
<proteinExistence type="predicted"/>
<gene>
    <name evidence="4" type="ORF">SCHPADRAFT_915796</name>
</gene>
<dbReference type="SUPFAM" id="SSF47473">
    <property type="entry name" value="EF-hand"/>
    <property type="match status" value="3"/>
</dbReference>
<dbReference type="Pfam" id="PF00627">
    <property type="entry name" value="UBA"/>
    <property type="match status" value="1"/>
</dbReference>
<feature type="compositionally biased region" description="Low complexity" evidence="1">
    <location>
        <begin position="1170"/>
        <end position="1181"/>
    </location>
</feature>
<feature type="compositionally biased region" description="Low complexity" evidence="1">
    <location>
        <begin position="95"/>
        <end position="105"/>
    </location>
</feature>
<dbReference type="CDD" id="cd00052">
    <property type="entry name" value="EH"/>
    <property type="match status" value="2"/>
</dbReference>
<evidence type="ECO:0000313" key="4">
    <source>
        <dbReference type="EMBL" id="KLO12010.1"/>
    </source>
</evidence>
<feature type="region of interest" description="Disordered" evidence="1">
    <location>
        <begin position="1097"/>
        <end position="1334"/>
    </location>
</feature>
<dbReference type="STRING" id="27342.A0A0H2RJ45"/>
<feature type="region of interest" description="Disordered" evidence="1">
    <location>
        <begin position="653"/>
        <end position="1055"/>
    </location>
</feature>
<dbReference type="Gene3D" id="1.10.8.10">
    <property type="entry name" value="DNA helicase RuvA subunit, C-terminal domain"/>
    <property type="match status" value="1"/>
</dbReference>
<dbReference type="GO" id="GO:0006897">
    <property type="term" value="P:endocytosis"/>
    <property type="evidence" value="ECO:0007669"/>
    <property type="project" value="TreeGrafter"/>
</dbReference>
<dbReference type="SUPFAM" id="SSF46934">
    <property type="entry name" value="UBA-like"/>
    <property type="match status" value="1"/>
</dbReference>
<dbReference type="PROSITE" id="PS50030">
    <property type="entry name" value="UBA"/>
    <property type="match status" value="1"/>
</dbReference>
<feature type="compositionally biased region" description="Pro residues" evidence="1">
    <location>
        <begin position="1249"/>
        <end position="1262"/>
    </location>
</feature>
<dbReference type="SMART" id="SM00027">
    <property type="entry name" value="EH"/>
    <property type="match status" value="3"/>
</dbReference>
<dbReference type="InParanoid" id="A0A0H2RJ45"/>
<dbReference type="GO" id="GO:0005737">
    <property type="term" value="C:cytoplasm"/>
    <property type="evidence" value="ECO:0007669"/>
    <property type="project" value="TreeGrafter"/>
</dbReference>
<feature type="compositionally biased region" description="Polar residues" evidence="1">
    <location>
        <begin position="1017"/>
        <end position="1049"/>
    </location>
</feature>
<name>A0A0H2RJ45_9AGAM</name>
<feature type="domain" description="UBA" evidence="2">
    <location>
        <begin position="1332"/>
        <end position="1372"/>
    </location>
</feature>
<organism evidence="4 5">
    <name type="scientific">Schizopora paradoxa</name>
    <dbReference type="NCBI Taxonomy" id="27342"/>
    <lineage>
        <taxon>Eukaryota</taxon>
        <taxon>Fungi</taxon>
        <taxon>Dikarya</taxon>
        <taxon>Basidiomycota</taxon>
        <taxon>Agaricomycotina</taxon>
        <taxon>Agaricomycetes</taxon>
        <taxon>Hymenochaetales</taxon>
        <taxon>Schizoporaceae</taxon>
        <taxon>Schizopora</taxon>
    </lineage>
</organism>
<keyword evidence="5" id="KW-1185">Reference proteome</keyword>
<evidence type="ECO:0000259" key="3">
    <source>
        <dbReference type="PROSITE" id="PS50031"/>
    </source>
</evidence>
<feature type="domain" description="EH" evidence="3">
    <location>
        <begin position="126"/>
        <end position="216"/>
    </location>
</feature>
<protein>
    <submittedName>
        <fullName evidence="4">Uncharacterized protein</fullName>
    </submittedName>
</protein>
<evidence type="ECO:0000259" key="2">
    <source>
        <dbReference type="PROSITE" id="PS50030"/>
    </source>
</evidence>
<feature type="domain" description="EH" evidence="3">
    <location>
        <begin position="317"/>
        <end position="406"/>
    </location>
</feature>
<feature type="compositionally biased region" description="Polar residues" evidence="1">
    <location>
        <begin position="726"/>
        <end position="742"/>
    </location>
</feature>
<dbReference type="Pfam" id="PF12763">
    <property type="entry name" value="EH"/>
    <property type="match status" value="3"/>
</dbReference>
<feature type="compositionally biased region" description="Low complexity" evidence="1">
    <location>
        <begin position="1143"/>
        <end position="1155"/>
    </location>
</feature>
<feature type="compositionally biased region" description="Polar residues" evidence="1">
    <location>
        <begin position="1156"/>
        <end position="1165"/>
    </location>
</feature>
<feature type="compositionally biased region" description="Low complexity" evidence="1">
    <location>
        <begin position="943"/>
        <end position="960"/>
    </location>
</feature>
<feature type="region of interest" description="Disordered" evidence="1">
    <location>
        <begin position="94"/>
        <end position="125"/>
    </location>
</feature>
<feature type="compositionally biased region" description="Polar residues" evidence="1">
    <location>
        <begin position="834"/>
        <end position="862"/>
    </location>
</feature>
<dbReference type="Proteomes" id="UP000053477">
    <property type="component" value="Unassembled WGS sequence"/>
</dbReference>
<feature type="compositionally biased region" description="Acidic residues" evidence="1">
    <location>
        <begin position="917"/>
        <end position="929"/>
    </location>
</feature>
<evidence type="ECO:0000313" key="5">
    <source>
        <dbReference type="Proteomes" id="UP000053477"/>
    </source>
</evidence>
<dbReference type="OrthoDB" id="524326at2759"/>
<feature type="domain" description="EH" evidence="3">
    <location>
        <begin position="10"/>
        <end position="100"/>
    </location>
</feature>
<feature type="compositionally biased region" description="Polar residues" evidence="1">
    <location>
        <begin position="754"/>
        <end position="777"/>
    </location>
</feature>
<dbReference type="PANTHER" id="PTHR11216:SF170">
    <property type="entry name" value="DYNAMIN ASSOCIATED PROTEIN 160, ISOFORM D"/>
    <property type="match status" value="1"/>
</dbReference>
<feature type="compositionally biased region" description="Low complexity" evidence="1">
    <location>
        <begin position="1220"/>
        <end position="1248"/>
    </location>
</feature>
<dbReference type="PROSITE" id="PS50031">
    <property type="entry name" value="EH"/>
    <property type="match status" value="3"/>
</dbReference>
<reference evidence="4 5" key="1">
    <citation type="submission" date="2015-04" db="EMBL/GenBank/DDBJ databases">
        <title>Complete genome sequence of Schizopora paradoxa KUC8140, a cosmopolitan wood degrader in East Asia.</title>
        <authorList>
            <consortium name="DOE Joint Genome Institute"/>
            <person name="Min B."/>
            <person name="Park H."/>
            <person name="Jang Y."/>
            <person name="Kim J.-J."/>
            <person name="Kim K.H."/>
            <person name="Pangilinan J."/>
            <person name="Lipzen A."/>
            <person name="Riley R."/>
            <person name="Grigoriev I.V."/>
            <person name="Spatafora J.W."/>
            <person name="Choi I.-G."/>
        </authorList>
    </citation>
    <scope>NUCLEOTIDE SEQUENCE [LARGE SCALE GENOMIC DNA]</scope>
    <source>
        <strain evidence="4 5">KUC8140</strain>
    </source>
</reference>
<dbReference type="SMART" id="SM00165">
    <property type="entry name" value="UBA"/>
    <property type="match status" value="1"/>
</dbReference>
<feature type="compositionally biased region" description="Pro residues" evidence="1">
    <location>
        <begin position="106"/>
        <end position="123"/>
    </location>
</feature>
<evidence type="ECO:0000256" key="1">
    <source>
        <dbReference type="SAM" id="MobiDB-lite"/>
    </source>
</evidence>
<sequence length="1375" mass="144655">MSSFVPTQAELALVNQILAVADTDKLNLVTGKAAVKVFEGAKLQPHVLGEIWSISDKENNGFLTRSGLATAVRLIGHAQQGETVTTDLLDRRISKPTSRVSSIPSSPTPRSPAPRGSPLPPLTPEDKAKFARLFESCGPVQGLISGDKAYGTFVKSNLPIDKLGSIWALADTQNRGALDQTDFTIAMYLIQASMSGKLPVIPNSLPPGFYEQAGGRPSPRGILAQNTGNSSSLSPALTGNFPTVAGGSSRYSVVPLAAQTTGSIQPLQPQGTGQQYNVARQPQVHFSPQNTGSVLGASAFGHIAPPIAPQWDVTAEEKARFDKFFDGLDTSRRGVLDADVAVPFMLQSSLSQDVLAPIWDLADLNNDGSLTRDGFAIAMHLIQGKLAGKEVPATMPESLIPPSMRKGKGLSIMPPPPPEPVRDLLGDDTPPASPPVASSPPVSMSANRSVITSNDPFAAAFGPPPTTSAVRRDLLSDDDDTVASTPPVPDNSVEIGNLQNQLQSTNRSLESTKADRERTEQAIASQSTQLSSLQTQLASAKAAYETETRLLNALRERFGSQASEMQKLREELIRAESDLSAIRIEKSEIEGNLMRDKEDHRALQKKMKEAGEETEHLKVAVEKAKKDTKHQKGLLAIAKKQLASREADRAKVAKELEEAEQEANETVSELQETEAQLAKEPEPVQVNGTARATSPFARMDTPSFAASMPLPSSPSPPGSVLSPASTKSNNPFERLAQSSGASTPRPASPFAVSTDVTGSQDAFSPFATSSPENTTSDVPRAASPFMHASVDSKPAKPPAESAEDPFGFGDGDGDEKSSDSTGISTPDKLAGSQRADQSTESPISPEDSFQTAAMSPASSTPQVPKPEERKDTTDTIVNAAAAHFPSLDGGEFASGGGGLVDNTPDSPELSSRALEIEHDESDSDSETEEENKPIASLVKKVEAAPVKPSASPAKESSSAAISTPMDLKQDESKAATTSPAPNPELFDDAFGIKSPADKPASTTNGFDDAFGTKPATVENTSTDLLNDFFTSMGPQQPSSQDASDTSNTKAPGKYFDEHLSSFTHAMNGITPASNATQPQFKLDSAFDDNFDFAAAKADESPFTASPAQPSSVNASQPAPDQQASLNNSQMSNKTPTFDDAFGSLSSRTSTVPSSTGQAKTPTSFNDAFGSLSSRVSSVPSSTDHGISFDDVFGGNTAPALGDTLGLPAQAATEAKKQDTAPQAAPFQSSPPGSPSSRMPASRSSVRSTSPPPRISSPRPPRPSTGSSSDGGVPASKPPPATRHSKLSIRLPFGRKDKKKSKNEPPPPSLLGQSSTFLSPVAEPERNATPAVEDDVEPVKQLCGMGFSRSQAVTALENNGYNFQKALDSLLRATPA</sequence>
<dbReference type="GO" id="GO:0005886">
    <property type="term" value="C:plasma membrane"/>
    <property type="evidence" value="ECO:0007669"/>
    <property type="project" value="TreeGrafter"/>
</dbReference>